<gene>
    <name evidence="3" type="ORF">BACCIP111895_04275</name>
</gene>
<evidence type="ECO:0000313" key="4">
    <source>
        <dbReference type="Proteomes" id="UP000838308"/>
    </source>
</evidence>
<comment type="caution">
    <text evidence="3">The sequence shown here is derived from an EMBL/GenBank/DDBJ whole genome shotgun (WGS) entry which is preliminary data.</text>
</comment>
<dbReference type="Proteomes" id="UP000838308">
    <property type="component" value="Unassembled WGS sequence"/>
</dbReference>
<feature type="domain" description="DUF4367" evidence="2">
    <location>
        <begin position="184"/>
        <end position="299"/>
    </location>
</feature>
<evidence type="ECO:0000256" key="1">
    <source>
        <dbReference type="SAM" id="Phobius"/>
    </source>
</evidence>
<dbReference type="EMBL" id="CALBWS010000038">
    <property type="protein sequence ID" value="CAH2717086.1"/>
    <property type="molecule type" value="Genomic_DNA"/>
</dbReference>
<evidence type="ECO:0000259" key="2">
    <source>
        <dbReference type="Pfam" id="PF14285"/>
    </source>
</evidence>
<dbReference type="InterPro" id="IPR038267">
    <property type="entry name" value="ECF_sigma_eff"/>
</dbReference>
<evidence type="ECO:0000313" key="3">
    <source>
        <dbReference type="EMBL" id="CAH2717086.1"/>
    </source>
</evidence>
<dbReference type="InterPro" id="IPR025377">
    <property type="entry name" value="DUF4367"/>
</dbReference>
<dbReference type="Pfam" id="PF14285">
    <property type="entry name" value="DUF4367"/>
    <property type="match status" value="1"/>
</dbReference>
<feature type="transmembrane region" description="Helical" evidence="1">
    <location>
        <begin position="52"/>
        <end position="75"/>
    </location>
</feature>
<dbReference type="Gene3D" id="1.10.3950.10">
    <property type="entry name" value="putative ecf-type sigma factor negative effector from bacillus cereus"/>
    <property type="match status" value="1"/>
</dbReference>
<proteinExistence type="predicted"/>
<name>A0ABN8KTB3_9BACI</name>
<keyword evidence="1" id="KW-0472">Membrane</keyword>
<keyword evidence="4" id="KW-1185">Reference proteome</keyword>
<dbReference type="RefSeq" id="WP_248737313.1">
    <property type="nucleotide sequence ID" value="NZ_CALBWS010000038.1"/>
</dbReference>
<keyword evidence="1" id="KW-0812">Transmembrane</keyword>
<accession>A0ABN8KTB3</accession>
<sequence length="302" mass="35821">MEERELRSAKMYFKHKVDIDKFKKDTFKKLDRNNHNQQTNMEEKRKNRYPKWMLASAASVMIIGTAFTFGGTYIVDAAETLINQLFGSKENLMQVYPDEPKEEYSYFERHLEIAEENLTEEEFNHYSQLFKEQFEIKSKLQKENREPNEEEAKRLHQIKELQQSYENKFALIEAQQLVSYPITKPTYIPEGYKQVNESFYLAEKDIGDDPTVELEYSKGEFGFSTSQQEINQTNDLEYLWRNFEKSESYSLNGFEFVYVNSEEMNKTGMRVTVPEKGYKITLIADKLSKEEMEKVLLSMIEK</sequence>
<reference evidence="3" key="1">
    <citation type="submission" date="2022-04" db="EMBL/GenBank/DDBJ databases">
        <authorList>
            <person name="Criscuolo A."/>
        </authorList>
    </citation>
    <scope>NUCLEOTIDE SEQUENCE</scope>
    <source>
        <strain evidence="3">CIP111895</strain>
    </source>
</reference>
<organism evidence="3 4">
    <name type="scientific">Neobacillus rhizosphaerae</name>
    <dbReference type="NCBI Taxonomy" id="2880965"/>
    <lineage>
        <taxon>Bacteria</taxon>
        <taxon>Bacillati</taxon>
        <taxon>Bacillota</taxon>
        <taxon>Bacilli</taxon>
        <taxon>Bacillales</taxon>
        <taxon>Bacillaceae</taxon>
        <taxon>Neobacillus</taxon>
    </lineage>
</organism>
<protein>
    <recommendedName>
        <fullName evidence="2">DUF4367 domain-containing protein</fullName>
    </recommendedName>
</protein>
<keyword evidence="1" id="KW-1133">Transmembrane helix</keyword>